<evidence type="ECO:0000313" key="3">
    <source>
        <dbReference type="EMBL" id="CAA6805466.1"/>
    </source>
</evidence>
<reference evidence="3" key="1">
    <citation type="submission" date="2020-01" db="EMBL/GenBank/DDBJ databases">
        <authorList>
            <person name="Meier V. D."/>
            <person name="Meier V D."/>
        </authorList>
    </citation>
    <scope>NUCLEOTIDE SEQUENCE</scope>
    <source>
        <strain evidence="3">HLG_WM_MAG_07</strain>
    </source>
</reference>
<accession>A0A6S6SK53</accession>
<keyword evidence="1" id="KW-1133">Transmembrane helix</keyword>
<dbReference type="PANTHER" id="PTHR32114:SF2">
    <property type="entry name" value="ABC TRANSPORTER ABCH.3"/>
    <property type="match status" value="1"/>
</dbReference>
<keyword evidence="1" id="KW-0472">Membrane</keyword>
<organism evidence="3">
    <name type="scientific">uncultured Thiotrichaceae bacterium</name>
    <dbReference type="NCBI Taxonomy" id="298394"/>
    <lineage>
        <taxon>Bacteria</taxon>
        <taxon>Pseudomonadati</taxon>
        <taxon>Pseudomonadota</taxon>
        <taxon>Gammaproteobacteria</taxon>
        <taxon>Thiotrichales</taxon>
        <taxon>Thiotrichaceae</taxon>
        <taxon>environmental samples</taxon>
    </lineage>
</organism>
<dbReference type="GO" id="GO:0006302">
    <property type="term" value="P:double-strand break repair"/>
    <property type="evidence" value="ECO:0007669"/>
    <property type="project" value="InterPro"/>
</dbReference>
<feature type="transmembrane region" description="Helical" evidence="1">
    <location>
        <begin position="254"/>
        <end position="276"/>
    </location>
</feature>
<dbReference type="EMBL" id="CACVAY010000027">
    <property type="protein sequence ID" value="CAA6805466.1"/>
    <property type="molecule type" value="Genomic_DNA"/>
</dbReference>
<dbReference type="PANTHER" id="PTHR32114">
    <property type="entry name" value="ABC TRANSPORTER ABCH.3"/>
    <property type="match status" value="1"/>
</dbReference>
<keyword evidence="1" id="KW-0812">Transmembrane</keyword>
<proteinExistence type="predicted"/>
<dbReference type="SUPFAM" id="SSF52540">
    <property type="entry name" value="P-loop containing nucleoside triphosphate hydrolases"/>
    <property type="match status" value="1"/>
</dbReference>
<feature type="domain" description="Rad50/SbcC-type AAA" evidence="2">
    <location>
        <begin position="6"/>
        <end position="195"/>
    </location>
</feature>
<protein>
    <recommendedName>
        <fullName evidence="2">Rad50/SbcC-type AAA domain-containing protein</fullName>
    </recommendedName>
</protein>
<evidence type="ECO:0000256" key="1">
    <source>
        <dbReference type="SAM" id="Phobius"/>
    </source>
</evidence>
<dbReference type="AlphaFoldDB" id="A0A6S6SK53"/>
<dbReference type="Pfam" id="PF13476">
    <property type="entry name" value="AAA_23"/>
    <property type="match status" value="1"/>
</dbReference>
<dbReference type="InterPro" id="IPR038729">
    <property type="entry name" value="Rad50/SbcC_AAA"/>
</dbReference>
<dbReference type="GO" id="GO:0016887">
    <property type="term" value="F:ATP hydrolysis activity"/>
    <property type="evidence" value="ECO:0007669"/>
    <property type="project" value="InterPro"/>
</dbReference>
<feature type="transmembrane region" description="Helical" evidence="1">
    <location>
        <begin position="302"/>
        <end position="322"/>
    </location>
</feature>
<gene>
    <name evidence="3" type="ORF">HELGO_WM11916</name>
</gene>
<evidence type="ECO:0000259" key="2">
    <source>
        <dbReference type="Pfam" id="PF13476"/>
    </source>
</evidence>
<sequence length="622" mass="70813">MIINALTAENFRKYKKLELRDIPERGLITVSGSNESGKTSIADALSFALFGRTYLTDEDNAGKLIHWGAKSASVMLTFTKDQDTYQLIRIINENGSVDAQLFNENKADMIADTPKEAEEKLKEILGYGYPTFSDSFYLVQRELSTPNPDSESIKDMVGISEYSRVSNGFLRDNERDNQALLDLRPKYEEIYHELKTLNIDDTWLPELVDARETLETTQETGGSLANNLQNASDSYATNRSYYLKAKGRYGFVRVISDILLALLIASLMAWGVMVFLPEETEALTSPDAWFDYQVFKTWSEEWMSLFSAGLAILFFIGMVWSWRIEDQELQPLRQTANAFADNLMDGQRIITADIESMVPVRCASYLDARGQGIKMLLGDDEGNQDKLETLSEDIKTYTAENERVVLSAKALHIRLKDQGRDINYRNTELNQEIDLEIARTAEAAQLKRTLDGFDQSMQEHSMNIKVQTTGVELLRRSAKDLTEQFNQSVSKTSARILPYFTNQHYKNVKIDEQLNVAVFSEEKNDFMDFDEISSGTQRQIMLALRIAMSEELAKNNDNEHQFIILDEPFAFFDHERTVTTLEQLPNISEIISQVWVVSQEFPEGTQDDKVIACAQGQDVFES</sequence>
<dbReference type="Gene3D" id="3.40.50.300">
    <property type="entry name" value="P-loop containing nucleotide triphosphate hydrolases"/>
    <property type="match status" value="2"/>
</dbReference>
<name>A0A6S6SK53_9GAMM</name>
<dbReference type="InterPro" id="IPR027417">
    <property type="entry name" value="P-loop_NTPase"/>
</dbReference>